<comment type="subcellular location">
    <subcellularLocation>
        <location evidence="1">Membrane</location>
        <topology evidence="1">Single-pass type I membrane protein</topology>
    </subcellularLocation>
</comment>
<evidence type="ECO:0000256" key="3">
    <source>
        <dbReference type="ARBA" id="ARBA00022692"/>
    </source>
</evidence>
<evidence type="ECO:0000256" key="2">
    <source>
        <dbReference type="ARBA" id="ARBA00008763"/>
    </source>
</evidence>
<dbReference type="PANTHER" id="PTHR15076">
    <property type="entry name" value="CD99/MIC2 PROTEIN RELATED"/>
    <property type="match status" value="1"/>
</dbReference>
<dbReference type="GO" id="GO:2000391">
    <property type="term" value="P:positive regulation of neutrophil extravasation"/>
    <property type="evidence" value="ECO:0007669"/>
    <property type="project" value="TreeGrafter"/>
</dbReference>
<dbReference type="GO" id="GO:0005886">
    <property type="term" value="C:plasma membrane"/>
    <property type="evidence" value="ECO:0007669"/>
    <property type="project" value="TreeGrafter"/>
</dbReference>
<keyword evidence="6" id="KW-0472">Membrane</keyword>
<dbReference type="GeneID" id="117546650"/>
<feature type="chain" id="PRO_5027850134" evidence="8">
    <location>
        <begin position="20"/>
        <end position="207"/>
    </location>
</feature>
<reference evidence="10" key="1">
    <citation type="submission" date="2025-08" db="UniProtKB">
        <authorList>
            <consortium name="RefSeq"/>
        </authorList>
    </citation>
    <scope>IDENTIFICATION</scope>
</reference>
<proteinExistence type="inferred from homology"/>
<evidence type="ECO:0000256" key="1">
    <source>
        <dbReference type="ARBA" id="ARBA00004479"/>
    </source>
</evidence>
<gene>
    <name evidence="10" type="primary">cd99</name>
</gene>
<dbReference type="GO" id="GO:0072683">
    <property type="term" value="P:T cell extravasation"/>
    <property type="evidence" value="ECO:0007669"/>
    <property type="project" value="TreeGrafter"/>
</dbReference>
<comment type="similarity">
    <text evidence="2">Belongs to the CD99 family.</text>
</comment>
<keyword evidence="3" id="KW-0812">Transmembrane</keyword>
<organism evidence="9 10">
    <name type="scientific">Gymnodraco acuticeps</name>
    <name type="common">Antarctic dragonfish</name>
    <dbReference type="NCBI Taxonomy" id="8218"/>
    <lineage>
        <taxon>Eukaryota</taxon>
        <taxon>Metazoa</taxon>
        <taxon>Chordata</taxon>
        <taxon>Craniata</taxon>
        <taxon>Vertebrata</taxon>
        <taxon>Euteleostomi</taxon>
        <taxon>Actinopterygii</taxon>
        <taxon>Neopterygii</taxon>
        <taxon>Teleostei</taxon>
        <taxon>Neoteleostei</taxon>
        <taxon>Acanthomorphata</taxon>
        <taxon>Eupercaria</taxon>
        <taxon>Perciformes</taxon>
        <taxon>Notothenioidei</taxon>
        <taxon>Bathydraconidae</taxon>
        <taxon>Gymnodraco</taxon>
    </lineage>
</organism>
<evidence type="ECO:0000256" key="5">
    <source>
        <dbReference type="ARBA" id="ARBA00022989"/>
    </source>
</evidence>
<dbReference type="InterPro" id="IPR022078">
    <property type="entry name" value="CD99L2"/>
</dbReference>
<feature type="signal peptide" evidence="8">
    <location>
        <begin position="1"/>
        <end position="19"/>
    </location>
</feature>
<dbReference type="PANTHER" id="PTHR15076:SF15">
    <property type="entry name" value="CD99 ANTIGEN"/>
    <property type="match status" value="1"/>
</dbReference>
<keyword evidence="5" id="KW-1133">Transmembrane helix</keyword>
<evidence type="ECO:0000313" key="10">
    <source>
        <dbReference type="RefSeq" id="XP_034072860.1"/>
    </source>
</evidence>
<dbReference type="RefSeq" id="XP_034072860.1">
    <property type="nucleotide sequence ID" value="XM_034216969.1"/>
</dbReference>
<name>A0A6P8ULQ5_GYMAC</name>
<dbReference type="CTD" id="4267"/>
<dbReference type="AlphaFoldDB" id="A0A6P8ULQ5"/>
<evidence type="ECO:0000256" key="7">
    <source>
        <dbReference type="SAM" id="MobiDB-lite"/>
    </source>
</evidence>
<keyword evidence="9" id="KW-1185">Reference proteome</keyword>
<evidence type="ECO:0000256" key="8">
    <source>
        <dbReference type="SAM" id="SignalP"/>
    </source>
</evidence>
<keyword evidence="4 8" id="KW-0732">Signal</keyword>
<protein>
    <submittedName>
        <fullName evidence="10">CD99 molecule isoform X3</fullName>
    </submittedName>
</protein>
<accession>A0A6P8ULQ5</accession>
<evidence type="ECO:0000313" key="9">
    <source>
        <dbReference type="Proteomes" id="UP000515161"/>
    </source>
</evidence>
<feature type="region of interest" description="Disordered" evidence="7">
    <location>
        <begin position="29"/>
        <end position="162"/>
    </location>
</feature>
<dbReference type="GO" id="GO:0034109">
    <property type="term" value="P:homotypic cell-cell adhesion"/>
    <property type="evidence" value="ECO:0007669"/>
    <property type="project" value="TreeGrafter"/>
</dbReference>
<evidence type="ECO:0000256" key="6">
    <source>
        <dbReference type="ARBA" id="ARBA00023136"/>
    </source>
</evidence>
<dbReference type="Pfam" id="PF12301">
    <property type="entry name" value="CD99L2"/>
    <property type="match status" value="1"/>
</dbReference>
<dbReference type="Proteomes" id="UP000515161">
    <property type="component" value="Unplaced"/>
</dbReference>
<evidence type="ECO:0000256" key="4">
    <source>
        <dbReference type="ARBA" id="ARBA00022729"/>
    </source>
</evidence>
<sequence>MRLCLRIVSLLFVVTGTLTQDGFNLFDALDDGDEVPPTPAKPKEEPKAPEDPKSDGGLDLSDAFGPAEPIPTPKPPKKPSSGDAGGGDGFDLGDALGPDPNPKPDKPVVNPPPSGGGGGTFDINDLADAGGDGYKPDEGPGGGGGSDHGYESNDGAEEPQDPDLLWGHILKMLNANMPEEFYMWISNLKQVLAPLLERAMNLLQVIP</sequence>
<feature type="compositionally biased region" description="Basic and acidic residues" evidence="7">
    <location>
        <begin position="41"/>
        <end position="56"/>
    </location>
</feature>